<protein>
    <submittedName>
        <fullName evidence="1">Uncharacterized protein</fullName>
    </submittedName>
</protein>
<accession>A0ACA9TGM4</accession>
<evidence type="ECO:0000313" key="2">
    <source>
        <dbReference type="Proteomes" id="UP000836387"/>
    </source>
</evidence>
<gene>
    <name evidence="1" type="ORF">CRV2_00010374</name>
</gene>
<comment type="caution">
    <text evidence="1">The sequence shown here is derived from an EMBL/GenBank/DDBJ whole genome shotgun (WGS) entry which is preliminary data.</text>
</comment>
<reference evidence="1" key="1">
    <citation type="submission" date="2020-04" db="EMBL/GenBank/DDBJ databases">
        <authorList>
            <person name="Broberg M."/>
        </authorList>
    </citation>
    <scope>NUCLEOTIDE SEQUENCE</scope>
</reference>
<keyword evidence="2" id="KW-1185">Reference proteome</keyword>
<sequence length="300" mass="34756">MEEVLMRTRATEIGILDVQEHYESSSEVEVIERERSIADEPIPDDLSAPWPHAFVVNDIVQAFATMAMFFPELEVTALVTKFIQSDQCETFRNSLVFNPRERGKTQPDRRGRTSYKLRDSKFWDEWNKVWDAEGYYTENIPLEWNIAIRPIIAKLYRAGVITPTYAENDRHIILGVAMANTEPHRPGLPPNYTQPERWPILLPLAQKFASEHEGARFALLRLWSAPHFYPFMVGPNNRENTSFLDGVGRPWEFRFVPKDMLASESMIHNIVQTRLKFMHKQVGDRVAHRGDLVLVMAEDS</sequence>
<name>A0ACA9TGM4_BIOOC</name>
<proteinExistence type="predicted"/>
<reference evidence="1" key="2">
    <citation type="submission" date="2021-10" db="EMBL/GenBank/DDBJ databases">
        <authorList>
            <person name="Piombo E."/>
        </authorList>
    </citation>
    <scope>NUCLEOTIDE SEQUENCE</scope>
</reference>
<organism evidence="1 2">
    <name type="scientific">Clonostachys rosea f. rosea IK726</name>
    <dbReference type="NCBI Taxonomy" id="1349383"/>
    <lineage>
        <taxon>Eukaryota</taxon>
        <taxon>Fungi</taxon>
        <taxon>Dikarya</taxon>
        <taxon>Ascomycota</taxon>
        <taxon>Pezizomycotina</taxon>
        <taxon>Sordariomycetes</taxon>
        <taxon>Hypocreomycetidae</taxon>
        <taxon>Hypocreales</taxon>
        <taxon>Bionectriaceae</taxon>
        <taxon>Clonostachys</taxon>
    </lineage>
</organism>
<dbReference type="EMBL" id="CADEHS020000004">
    <property type="protein sequence ID" value="CAG9940046.1"/>
    <property type="molecule type" value="Genomic_DNA"/>
</dbReference>
<evidence type="ECO:0000313" key="1">
    <source>
        <dbReference type="EMBL" id="CAG9940046.1"/>
    </source>
</evidence>
<dbReference type="Proteomes" id="UP000836387">
    <property type="component" value="Unassembled WGS sequence"/>
</dbReference>